<keyword evidence="1" id="KW-0812">Transmembrane</keyword>
<keyword evidence="1" id="KW-1133">Transmembrane helix</keyword>
<evidence type="ECO:0000313" key="3">
    <source>
        <dbReference type="Proteomes" id="UP000256829"/>
    </source>
</evidence>
<keyword evidence="3" id="KW-1185">Reference proteome</keyword>
<gene>
    <name evidence="2" type="ORF">DX912_02595</name>
</gene>
<reference evidence="2 3" key="1">
    <citation type="submission" date="2018-08" db="EMBL/GenBank/DDBJ databases">
        <title>Lysobacter soli KCTC 22011, whole genome shotgun sequence.</title>
        <authorList>
            <person name="Zhang X."/>
            <person name="Feng G."/>
            <person name="Zhu H."/>
        </authorList>
    </citation>
    <scope>NUCLEOTIDE SEQUENCE [LARGE SCALE GENOMIC DNA]</scope>
    <source>
        <strain evidence="2 3">KCTC 22011</strain>
    </source>
</reference>
<feature type="transmembrane region" description="Helical" evidence="1">
    <location>
        <begin position="130"/>
        <end position="148"/>
    </location>
</feature>
<feature type="transmembrane region" description="Helical" evidence="1">
    <location>
        <begin position="88"/>
        <end position="110"/>
    </location>
</feature>
<name>A0A3D8VLE8_9GAMM</name>
<dbReference type="AlphaFoldDB" id="A0A3D8VLE8"/>
<evidence type="ECO:0000256" key="1">
    <source>
        <dbReference type="SAM" id="Phobius"/>
    </source>
</evidence>
<evidence type="ECO:0000313" key="2">
    <source>
        <dbReference type="EMBL" id="RDY69648.1"/>
    </source>
</evidence>
<feature type="transmembrane region" description="Helical" evidence="1">
    <location>
        <begin position="57"/>
        <end position="76"/>
    </location>
</feature>
<protein>
    <submittedName>
        <fullName evidence="2">DUF998 domain-containing protein</fullName>
    </submittedName>
</protein>
<dbReference type="RefSeq" id="WP_115840866.1">
    <property type="nucleotide sequence ID" value="NZ_CP183976.1"/>
</dbReference>
<comment type="caution">
    <text evidence="2">The sequence shown here is derived from an EMBL/GenBank/DDBJ whole genome shotgun (WGS) entry which is preliminary data.</text>
</comment>
<accession>A0A3D8VLE8</accession>
<feature type="transmembrane region" description="Helical" evidence="1">
    <location>
        <begin position="155"/>
        <end position="174"/>
    </location>
</feature>
<organism evidence="2 3">
    <name type="scientific">Lysobacter soli</name>
    <dbReference type="NCBI Taxonomy" id="453783"/>
    <lineage>
        <taxon>Bacteria</taxon>
        <taxon>Pseudomonadati</taxon>
        <taxon>Pseudomonadota</taxon>
        <taxon>Gammaproteobacteria</taxon>
        <taxon>Lysobacterales</taxon>
        <taxon>Lysobacteraceae</taxon>
        <taxon>Lysobacter</taxon>
    </lineage>
</organism>
<sequence length="206" mass="21545">MNRPTVPSPASFDRHAGWLAAACCAIAVVGFAATHAAFSHAQHPLGLLGAADVPGASAFNLLGFIAPGLLAAWVFVRLRARLPVGAARWAGIGCWMLALSALAFAAQGVWRLDPADLDGPISQRHATMWLLWWLAFAAGALVLGAGLLRDRIWRGVSIAFVIAGTVVVLLNAFPVFAGPIAQRVVLLAWLVCVVVASRSGGVIRIA</sequence>
<dbReference type="Proteomes" id="UP000256829">
    <property type="component" value="Unassembled WGS sequence"/>
</dbReference>
<proteinExistence type="predicted"/>
<keyword evidence="1" id="KW-0472">Membrane</keyword>
<dbReference type="EMBL" id="QTJR01000001">
    <property type="protein sequence ID" value="RDY69648.1"/>
    <property type="molecule type" value="Genomic_DNA"/>
</dbReference>
<feature type="transmembrane region" description="Helical" evidence="1">
    <location>
        <begin position="180"/>
        <end position="197"/>
    </location>
</feature>